<keyword evidence="4" id="KW-0614">Plasmid</keyword>
<gene>
    <name evidence="4" type="ORF">BRPE64_DCDS03460</name>
</gene>
<dbReference type="KEGG" id="buo:BRPE64_DCDS03460"/>
<reference evidence="4 5" key="2">
    <citation type="journal article" date="2018" name="Int. J. Syst. Evol. Microbiol.">
        <title>Burkholderia insecticola sp. nov., a gut symbiotic bacterium of the bean bug Riptortus pedestris.</title>
        <authorList>
            <person name="Takeshita K."/>
            <person name="Tamaki H."/>
            <person name="Ohbayashi T."/>
            <person name="Meng X.-Y."/>
            <person name="Sone T."/>
            <person name="Mitani Y."/>
            <person name="Peeters C."/>
            <person name="Kikuchi Y."/>
            <person name="Vandamme P."/>
        </authorList>
    </citation>
    <scope>NUCLEOTIDE SEQUENCE [LARGE SCALE GENOMIC DNA]</scope>
    <source>
        <strain evidence="4">RPE64</strain>
        <plasmid evidence="4 5">p1</plasmid>
    </source>
</reference>
<accession>R4X4G6</accession>
<dbReference type="GO" id="GO:0019323">
    <property type="term" value="P:pentose catabolic process"/>
    <property type="evidence" value="ECO:0007669"/>
    <property type="project" value="TreeGrafter"/>
</dbReference>
<evidence type="ECO:0000313" key="5">
    <source>
        <dbReference type="Proteomes" id="UP000013966"/>
    </source>
</evidence>
<dbReference type="HOGENOM" id="CLU_006033_2_0_4"/>
<dbReference type="Gene3D" id="3.40.225.10">
    <property type="entry name" value="Class II aldolase/adducin N-terminal domain"/>
    <property type="match status" value="1"/>
</dbReference>
<keyword evidence="1" id="KW-0479">Metal-binding</keyword>
<name>R4X4G6_9BURK</name>
<evidence type="ECO:0000259" key="3">
    <source>
        <dbReference type="SMART" id="SM01007"/>
    </source>
</evidence>
<feature type="domain" description="Class II aldolase/adducin N-terminal" evidence="3">
    <location>
        <begin position="17"/>
        <end position="192"/>
    </location>
</feature>
<dbReference type="PATRIC" id="fig|758793.3.peg.5495"/>
<keyword evidence="5" id="KW-1185">Reference proteome</keyword>
<dbReference type="InterPro" id="IPR001303">
    <property type="entry name" value="Aldolase_II/adducin_N"/>
</dbReference>
<dbReference type="InterPro" id="IPR036409">
    <property type="entry name" value="Aldolase_II/adducin_N_sf"/>
</dbReference>
<reference evidence="4 5" key="1">
    <citation type="journal article" date="2013" name="Genome Announc.">
        <title>Complete Genome Sequence of Burkholderia sp. Strain RPE64, Bacterial Symbiont of the Bean Bug Riptortus pedestris.</title>
        <authorList>
            <person name="Shibata T.F."/>
            <person name="Maeda T."/>
            <person name="Nikoh N."/>
            <person name="Yamaguchi K."/>
            <person name="Oshima K."/>
            <person name="Hattori M."/>
            <person name="Nishiyama T."/>
            <person name="Hasebe M."/>
            <person name="Fukatsu T."/>
            <person name="Kikuchi Y."/>
            <person name="Shigenobu S."/>
        </authorList>
    </citation>
    <scope>NUCLEOTIDE SEQUENCE [LARGE SCALE GENOMIC DNA]</scope>
    <source>
        <plasmid evidence="4 5">p1</plasmid>
    </source>
</reference>
<sequence length="237" mass="26181">MNSTATIQTESHTGQKRMLADAILMLERAEVIDFNGHASWRVPGQERMLINSGASVRSALTAADIVIIDFDGNLIEGDAVPPMEFHIHSEIYRRRPDVGSVIHAHPLWSTLFSMTGKAVLPVIMQAAVLGEIQRFPKTASINRKELGEELAEALGPHRVAMMKSHGSVIAASSILEAFVLAFYLEENAHRQYLASQLGEPAVLDAEQIEAIRRNLWKPNLLQKVWDYHAGKLGARGD</sequence>
<dbReference type="GO" id="GO:0016832">
    <property type="term" value="F:aldehyde-lyase activity"/>
    <property type="evidence" value="ECO:0007669"/>
    <property type="project" value="TreeGrafter"/>
</dbReference>
<evidence type="ECO:0000313" key="4">
    <source>
        <dbReference type="EMBL" id="BAN27282.1"/>
    </source>
</evidence>
<geneLocation type="plasmid" evidence="4 5">
    <name>p1</name>
</geneLocation>
<dbReference type="RefSeq" id="WP_016347991.1">
    <property type="nucleotide sequence ID" value="NC_021289.1"/>
</dbReference>
<dbReference type="PANTHER" id="PTHR22789">
    <property type="entry name" value="FUCULOSE PHOSPHATE ALDOLASE"/>
    <property type="match status" value="1"/>
</dbReference>
<dbReference type="OrthoDB" id="5500703at2"/>
<dbReference type="Proteomes" id="UP000013966">
    <property type="component" value="Plasmid p1"/>
</dbReference>
<evidence type="ECO:0000256" key="1">
    <source>
        <dbReference type="ARBA" id="ARBA00022723"/>
    </source>
</evidence>
<organism evidence="4 5">
    <name type="scientific">Caballeronia insecticola</name>
    <dbReference type="NCBI Taxonomy" id="758793"/>
    <lineage>
        <taxon>Bacteria</taxon>
        <taxon>Pseudomonadati</taxon>
        <taxon>Pseudomonadota</taxon>
        <taxon>Betaproteobacteria</taxon>
        <taxon>Burkholderiales</taxon>
        <taxon>Burkholderiaceae</taxon>
        <taxon>Caballeronia</taxon>
    </lineage>
</organism>
<dbReference type="InterPro" id="IPR050197">
    <property type="entry name" value="Aldolase_class_II_sugar_metab"/>
</dbReference>
<proteinExistence type="predicted"/>
<dbReference type="SUPFAM" id="SSF53639">
    <property type="entry name" value="AraD/HMP-PK domain-like"/>
    <property type="match status" value="1"/>
</dbReference>
<protein>
    <submittedName>
        <fullName evidence="4">Class II aldolase/adducin family protein</fullName>
    </submittedName>
</protein>
<dbReference type="SMART" id="SM01007">
    <property type="entry name" value="Aldolase_II"/>
    <property type="match status" value="1"/>
</dbReference>
<dbReference type="GO" id="GO:0005829">
    <property type="term" value="C:cytosol"/>
    <property type="evidence" value="ECO:0007669"/>
    <property type="project" value="TreeGrafter"/>
</dbReference>
<dbReference type="PANTHER" id="PTHR22789:SF0">
    <property type="entry name" value="3-OXO-TETRONATE 4-PHOSPHATE DECARBOXYLASE-RELATED"/>
    <property type="match status" value="1"/>
</dbReference>
<dbReference type="GO" id="GO:0046872">
    <property type="term" value="F:metal ion binding"/>
    <property type="evidence" value="ECO:0007669"/>
    <property type="project" value="UniProtKB-KW"/>
</dbReference>
<dbReference type="Pfam" id="PF00596">
    <property type="entry name" value="Aldolase_II"/>
    <property type="match status" value="1"/>
</dbReference>
<dbReference type="EMBL" id="AP013061">
    <property type="protein sequence ID" value="BAN27282.1"/>
    <property type="molecule type" value="Genomic_DNA"/>
</dbReference>
<dbReference type="AlphaFoldDB" id="R4X4G6"/>
<keyword evidence="2" id="KW-0456">Lyase</keyword>
<evidence type="ECO:0000256" key="2">
    <source>
        <dbReference type="ARBA" id="ARBA00023239"/>
    </source>
</evidence>